<evidence type="ECO:0000313" key="3">
    <source>
        <dbReference type="Proteomes" id="UP000694232"/>
    </source>
</evidence>
<gene>
    <name evidence="2" type="ORF">KNV97_19045</name>
</gene>
<organism evidence="2 3">
    <name type="scientific">Vibrio ostreae</name>
    <dbReference type="NCBI Taxonomy" id="2841925"/>
    <lineage>
        <taxon>Bacteria</taxon>
        <taxon>Pseudomonadati</taxon>
        <taxon>Pseudomonadota</taxon>
        <taxon>Gammaproteobacteria</taxon>
        <taxon>Vibrionales</taxon>
        <taxon>Vibrionaceae</taxon>
        <taxon>Vibrio</taxon>
    </lineage>
</organism>
<dbReference type="Proteomes" id="UP000694232">
    <property type="component" value="Chromosome 1"/>
</dbReference>
<accession>A0A975U928</accession>
<proteinExistence type="predicted"/>
<protein>
    <submittedName>
        <fullName evidence="2">Uncharacterized protein</fullName>
    </submittedName>
</protein>
<evidence type="ECO:0000313" key="2">
    <source>
        <dbReference type="EMBL" id="QXO17443.1"/>
    </source>
</evidence>
<feature type="coiled-coil region" evidence="1">
    <location>
        <begin position="82"/>
        <end position="116"/>
    </location>
</feature>
<keyword evidence="3" id="KW-1185">Reference proteome</keyword>
<sequence>MATRLCKLNRRDIAASLDDIQAMVAQPGYMCRSCARSCADKSALCKPQALAKQHTQQKSLLPVANVDSKSAKAANKVALKLAKKTLKKQKKYQKKLEKVLKKQRKLMRKQQALQSKFSVLQEAGSDLNVTPVLDTGFSAQMH</sequence>
<dbReference type="AlphaFoldDB" id="A0A975U928"/>
<keyword evidence="1" id="KW-0175">Coiled coil</keyword>
<dbReference type="RefSeq" id="WP_218562582.1">
    <property type="nucleotide sequence ID" value="NZ_CP076643.1"/>
</dbReference>
<dbReference type="KEGG" id="vos:KNV97_19045"/>
<name>A0A975U928_9VIBR</name>
<dbReference type="EMBL" id="CP076643">
    <property type="protein sequence ID" value="QXO17443.1"/>
    <property type="molecule type" value="Genomic_DNA"/>
</dbReference>
<reference evidence="2" key="1">
    <citation type="submission" date="2021-06" db="EMBL/GenBank/DDBJ databases">
        <title>Vibrio nov. sp., novel gut bacterium isolated from Yellow Sea oyster.</title>
        <authorList>
            <person name="Muhammad N."/>
            <person name="Nguyen T.H."/>
            <person name="Lee Y.-J."/>
            <person name="Ko J."/>
            <person name="Kim S.-G."/>
        </authorList>
    </citation>
    <scope>NUCLEOTIDE SEQUENCE</scope>
    <source>
        <strain evidence="2">OG9-811</strain>
    </source>
</reference>
<evidence type="ECO:0000256" key="1">
    <source>
        <dbReference type="SAM" id="Coils"/>
    </source>
</evidence>